<dbReference type="EMBL" id="LK932360">
    <property type="protein sequence ID" value="CDS84123.1"/>
    <property type="molecule type" value="Genomic_DNA"/>
</dbReference>
<dbReference type="KEGG" id="pdf:CD630DERM_17151"/>
<protein>
    <submittedName>
        <fullName evidence="1">Uncharacterized protein</fullName>
    </submittedName>
</protein>
<evidence type="ECO:0000313" key="2">
    <source>
        <dbReference type="EMBL" id="CDS87473.1"/>
    </source>
</evidence>
<dbReference type="EMBL" id="LK932516">
    <property type="protein sequence ID" value="CDS87473.1"/>
    <property type="molecule type" value="Genomic_DNA"/>
</dbReference>
<sequence length="38" mass="4760">MHIYYDINHKLTTNQYYIFVEEESSIKEFYRELDLAEN</sequence>
<evidence type="ECO:0000313" key="3">
    <source>
        <dbReference type="EMBL" id="CDT42745.1"/>
    </source>
</evidence>
<proteinExistence type="predicted"/>
<evidence type="ECO:0000313" key="1">
    <source>
        <dbReference type="EMBL" id="CDS84123.1"/>
    </source>
</evidence>
<name>A0A069A408_CLODI</name>
<accession>A0A069A408</accession>
<organism evidence="1">
    <name type="scientific">Clostridioides difficile</name>
    <name type="common">Peptoclostridium difficile</name>
    <dbReference type="NCBI Taxonomy" id="1496"/>
    <lineage>
        <taxon>Bacteria</taxon>
        <taxon>Bacillati</taxon>
        <taxon>Bacillota</taxon>
        <taxon>Clostridia</taxon>
        <taxon>Peptostreptococcales</taxon>
        <taxon>Peptostreptococcaceae</taxon>
        <taxon>Clostridioides</taxon>
    </lineage>
</organism>
<dbReference type="AlphaFoldDB" id="A0A069A408"/>
<reference evidence="1" key="1">
    <citation type="submission" date="2014-07" db="EMBL/GenBank/DDBJ databases">
        <authorList>
            <person name="Monot Marc"/>
        </authorList>
    </citation>
    <scope>NUCLEOTIDE SEQUENCE</scope>
    <source>
        <strain evidence="3">7032989</strain>
        <strain evidence="1">7032994</strain>
    </source>
</reference>
<dbReference type="EMBL" id="LK933149">
    <property type="protein sequence ID" value="CDT42745.1"/>
    <property type="molecule type" value="Genomic_DNA"/>
</dbReference>
<gene>
    <name evidence="3" type="ORF">BN1095_470114</name>
    <name evidence="2" type="ORF">BN1096_620054</name>
    <name evidence="1" type="ORF">BN1097_250054</name>
</gene>